<evidence type="ECO:0000256" key="2">
    <source>
        <dbReference type="ARBA" id="ARBA00011262"/>
    </source>
</evidence>
<dbReference type="InterPro" id="IPR001851">
    <property type="entry name" value="ABC_transp_permease"/>
</dbReference>
<evidence type="ECO:0000256" key="11">
    <source>
        <dbReference type="SAM" id="Phobius"/>
    </source>
</evidence>
<feature type="transmembrane region" description="Helical" evidence="11">
    <location>
        <begin position="232"/>
        <end position="256"/>
    </location>
</feature>
<evidence type="ECO:0000256" key="1">
    <source>
        <dbReference type="ARBA" id="ARBA00004651"/>
    </source>
</evidence>
<proteinExistence type="predicted"/>
<keyword evidence="8 11" id="KW-0472">Membrane</keyword>
<evidence type="ECO:0000313" key="13">
    <source>
        <dbReference type="Proteomes" id="UP001183176"/>
    </source>
</evidence>
<keyword evidence="5" id="KW-0997">Cell inner membrane</keyword>
<feature type="transmembrane region" description="Helical" evidence="11">
    <location>
        <begin position="62"/>
        <end position="82"/>
    </location>
</feature>
<sequence>MTQLDETQPASVIEAPRHRGLDLRAVTQSRPWLPALVTAVILLVVGQVLSPGFASWNGLNQVLAAAAILAIASCGQTLVMISGDYGIDLSVGQVMSLTAIAGYMSMRGGSDYLAVGLLVAVLVGGLLGALSGVLVSWIRLPALVVTLGTMVVAQGIQMVLASNGTPAGSVPPLLNKLTTSSVLGIKWVTLLAVVFVVAMTLLTRRTRFGRMLYFVGSNREAARLSGLPVRSIVLLTFVIAGVCSGFAGLLLLSYAGQANLDLGSGYLVLSIAATVIGGTSLAGGEGSISGAATGAIAFIVINTLMLTLGVSDALRQAVVGLLLLVLLGFNARTPRLRQ</sequence>
<comment type="function">
    <text evidence="9">Part of the ABC transporter complex LsrABCD involved in autoinducer 2 (AI-2) import. Probably responsible for the translocation of the substrate across the membrane.</text>
</comment>
<dbReference type="PANTHER" id="PTHR32196:SF29">
    <property type="entry name" value="AUTOINDUCER 2 IMPORT SYSTEM PERMEASE PROTEIN LSRC"/>
    <property type="match status" value="1"/>
</dbReference>
<feature type="transmembrane region" description="Helical" evidence="11">
    <location>
        <begin position="313"/>
        <end position="331"/>
    </location>
</feature>
<gene>
    <name evidence="12" type="ORF">RM423_15250</name>
</gene>
<feature type="transmembrane region" description="Helical" evidence="11">
    <location>
        <begin position="262"/>
        <end position="281"/>
    </location>
</feature>
<feature type="transmembrane region" description="Helical" evidence="11">
    <location>
        <begin position="112"/>
        <end position="135"/>
    </location>
</feature>
<keyword evidence="3" id="KW-0813">Transport</keyword>
<evidence type="ECO:0000256" key="5">
    <source>
        <dbReference type="ARBA" id="ARBA00022519"/>
    </source>
</evidence>
<evidence type="ECO:0000256" key="9">
    <source>
        <dbReference type="ARBA" id="ARBA00025439"/>
    </source>
</evidence>
<dbReference type="CDD" id="cd06579">
    <property type="entry name" value="TM_PBP1_transp_AraH_like"/>
    <property type="match status" value="1"/>
</dbReference>
<accession>A0ABU2JCN5</accession>
<reference evidence="13" key="1">
    <citation type="submission" date="2023-07" db="EMBL/GenBank/DDBJ databases">
        <title>30 novel species of actinomycetes from the DSMZ collection.</title>
        <authorList>
            <person name="Nouioui I."/>
        </authorList>
    </citation>
    <scope>NUCLEOTIDE SEQUENCE [LARGE SCALE GENOMIC DNA]</scope>
    <source>
        <strain evidence="13">DSM 44399</strain>
    </source>
</reference>
<comment type="caution">
    <text evidence="12">The sequence shown here is derived from an EMBL/GenBank/DDBJ whole genome shotgun (WGS) entry which is preliminary data.</text>
</comment>
<evidence type="ECO:0000256" key="8">
    <source>
        <dbReference type="ARBA" id="ARBA00023136"/>
    </source>
</evidence>
<protein>
    <recommendedName>
        <fullName evidence="10">Autoinducer 2 import system permease protein LsrC</fullName>
    </recommendedName>
</protein>
<keyword evidence="6 11" id="KW-0812">Transmembrane</keyword>
<evidence type="ECO:0000256" key="4">
    <source>
        <dbReference type="ARBA" id="ARBA00022475"/>
    </source>
</evidence>
<evidence type="ECO:0000256" key="10">
    <source>
        <dbReference type="ARBA" id="ARBA00039382"/>
    </source>
</evidence>
<comment type="subcellular location">
    <subcellularLocation>
        <location evidence="1">Cell membrane</location>
        <topology evidence="1">Multi-pass membrane protein</topology>
    </subcellularLocation>
</comment>
<evidence type="ECO:0000256" key="3">
    <source>
        <dbReference type="ARBA" id="ARBA00022448"/>
    </source>
</evidence>
<name>A0ABU2JCN5_9ACTN</name>
<feature type="transmembrane region" description="Helical" evidence="11">
    <location>
        <begin position="181"/>
        <end position="202"/>
    </location>
</feature>
<dbReference type="PANTHER" id="PTHR32196">
    <property type="entry name" value="ABC TRANSPORTER PERMEASE PROTEIN YPHD-RELATED-RELATED"/>
    <property type="match status" value="1"/>
</dbReference>
<feature type="transmembrane region" description="Helical" evidence="11">
    <location>
        <begin position="288"/>
        <end position="307"/>
    </location>
</feature>
<feature type="transmembrane region" description="Helical" evidence="11">
    <location>
        <begin position="32"/>
        <end position="50"/>
    </location>
</feature>
<dbReference type="RefSeq" id="WP_311423898.1">
    <property type="nucleotide sequence ID" value="NZ_JAVREH010000022.1"/>
</dbReference>
<dbReference type="EMBL" id="JAVREH010000022">
    <property type="protein sequence ID" value="MDT0262752.1"/>
    <property type="molecule type" value="Genomic_DNA"/>
</dbReference>
<comment type="subunit">
    <text evidence="2">The complex is composed of two ATP-binding proteins (LsrA), two transmembrane proteins (LsrC and LsrD) and a solute-binding protein (LsrB).</text>
</comment>
<keyword evidence="7 11" id="KW-1133">Transmembrane helix</keyword>
<keyword evidence="4" id="KW-1003">Cell membrane</keyword>
<dbReference type="Pfam" id="PF02653">
    <property type="entry name" value="BPD_transp_2"/>
    <property type="match status" value="1"/>
</dbReference>
<evidence type="ECO:0000313" key="12">
    <source>
        <dbReference type="EMBL" id="MDT0262752.1"/>
    </source>
</evidence>
<feature type="transmembrane region" description="Helical" evidence="11">
    <location>
        <begin position="142"/>
        <end position="161"/>
    </location>
</feature>
<evidence type="ECO:0000256" key="6">
    <source>
        <dbReference type="ARBA" id="ARBA00022692"/>
    </source>
</evidence>
<dbReference type="Proteomes" id="UP001183176">
    <property type="component" value="Unassembled WGS sequence"/>
</dbReference>
<evidence type="ECO:0000256" key="7">
    <source>
        <dbReference type="ARBA" id="ARBA00022989"/>
    </source>
</evidence>
<keyword evidence="13" id="KW-1185">Reference proteome</keyword>
<organism evidence="12 13">
    <name type="scientific">Jatrophihabitans lederbergiae</name>
    <dbReference type="NCBI Taxonomy" id="3075547"/>
    <lineage>
        <taxon>Bacteria</taxon>
        <taxon>Bacillati</taxon>
        <taxon>Actinomycetota</taxon>
        <taxon>Actinomycetes</taxon>
        <taxon>Jatrophihabitantales</taxon>
        <taxon>Jatrophihabitantaceae</taxon>
        <taxon>Jatrophihabitans</taxon>
    </lineage>
</organism>